<dbReference type="InterPro" id="IPR014043">
    <property type="entry name" value="Acyl_transferase_dom"/>
</dbReference>
<dbReference type="InterPro" id="IPR036291">
    <property type="entry name" value="NAD(P)-bd_dom_sf"/>
</dbReference>
<dbReference type="Gene3D" id="3.30.70.3290">
    <property type="match status" value="1"/>
</dbReference>
<dbReference type="SMART" id="SM00827">
    <property type="entry name" value="PKS_AT"/>
    <property type="match status" value="1"/>
</dbReference>
<dbReference type="Pfam" id="PF21394">
    <property type="entry name" value="Beta-ketacyl_N"/>
    <property type="match status" value="1"/>
</dbReference>
<dbReference type="InterPro" id="IPR020841">
    <property type="entry name" value="PKS_Beta-ketoAc_synthase_dom"/>
</dbReference>
<evidence type="ECO:0000256" key="2">
    <source>
        <dbReference type="ARBA" id="ARBA00022553"/>
    </source>
</evidence>
<dbReference type="SMART" id="SM00825">
    <property type="entry name" value="PKS_KS"/>
    <property type="match status" value="1"/>
</dbReference>
<dbReference type="CDD" id="cd00833">
    <property type="entry name" value="PKS"/>
    <property type="match status" value="1"/>
</dbReference>
<dbReference type="PANTHER" id="PTHR43775:SF51">
    <property type="entry name" value="INACTIVE PHENOLPHTHIOCEROL SYNTHESIS POLYKETIDE SYNTHASE TYPE I PKS1-RELATED"/>
    <property type="match status" value="1"/>
</dbReference>
<protein>
    <submittedName>
        <fullName evidence="6">Phthiocerol synthesis polyketide synthase type I PpsE</fullName>
        <ecNumber evidence="6">2.3.1.41</ecNumber>
    </submittedName>
</protein>
<evidence type="ECO:0000256" key="3">
    <source>
        <dbReference type="ARBA" id="ARBA00022679"/>
    </source>
</evidence>
<evidence type="ECO:0000259" key="4">
    <source>
        <dbReference type="PROSITE" id="PS50075"/>
    </source>
</evidence>
<dbReference type="Pfam" id="PF00550">
    <property type="entry name" value="PP-binding"/>
    <property type="match status" value="1"/>
</dbReference>
<dbReference type="InterPro" id="IPR009081">
    <property type="entry name" value="PP-bd_ACP"/>
</dbReference>
<keyword evidence="1" id="KW-0596">Phosphopantetheine</keyword>
<evidence type="ECO:0000259" key="5">
    <source>
        <dbReference type="PROSITE" id="PS52004"/>
    </source>
</evidence>
<dbReference type="SUPFAM" id="SSF47336">
    <property type="entry name" value="ACP-like"/>
    <property type="match status" value="1"/>
</dbReference>
<dbReference type="SUPFAM" id="SSF51735">
    <property type="entry name" value="NAD(P)-binding Rossmann-fold domains"/>
    <property type="match status" value="2"/>
</dbReference>
<proteinExistence type="predicted"/>
<accession>A0ABX2CX13</accession>
<dbReference type="InterPro" id="IPR020806">
    <property type="entry name" value="PKS_PP-bd"/>
</dbReference>
<keyword evidence="3 6" id="KW-0808">Transferase</keyword>
<dbReference type="InterPro" id="IPR014031">
    <property type="entry name" value="Ketoacyl_synth_C"/>
</dbReference>
<dbReference type="Gene3D" id="3.30.70.250">
    <property type="entry name" value="Malonyl-CoA ACP transacylase, ACP-binding"/>
    <property type="match status" value="1"/>
</dbReference>
<dbReference type="InterPro" id="IPR018201">
    <property type="entry name" value="Ketoacyl_synth_AS"/>
</dbReference>
<dbReference type="Gene3D" id="1.10.1200.10">
    <property type="entry name" value="ACP-like"/>
    <property type="match status" value="1"/>
</dbReference>
<dbReference type="Pfam" id="PF00109">
    <property type="entry name" value="ketoacyl-synt"/>
    <property type="match status" value="1"/>
</dbReference>
<dbReference type="Proteomes" id="UP000702425">
    <property type="component" value="Unassembled WGS sequence"/>
</dbReference>
<dbReference type="Pfam" id="PF02801">
    <property type="entry name" value="Ketoacyl-synt_C"/>
    <property type="match status" value="1"/>
</dbReference>
<dbReference type="EC" id="2.3.1.41" evidence="6"/>
<dbReference type="InterPro" id="IPR013968">
    <property type="entry name" value="PKS_KR"/>
</dbReference>
<dbReference type="PROSITE" id="PS00012">
    <property type="entry name" value="PHOSPHOPANTETHEINE"/>
    <property type="match status" value="1"/>
</dbReference>
<evidence type="ECO:0000313" key="6">
    <source>
        <dbReference type="EMBL" id="NQE34942.1"/>
    </source>
</evidence>
<dbReference type="SUPFAM" id="SSF52151">
    <property type="entry name" value="FabD/lysophospholipase-like"/>
    <property type="match status" value="1"/>
</dbReference>
<keyword evidence="6" id="KW-0012">Acyltransferase</keyword>
<dbReference type="InterPro" id="IPR001227">
    <property type="entry name" value="Ac_transferase_dom_sf"/>
</dbReference>
<dbReference type="InterPro" id="IPR016035">
    <property type="entry name" value="Acyl_Trfase/lysoPLipase"/>
</dbReference>
<dbReference type="EMBL" id="SRRZ01000043">
    <property type="protein sequence ID" value="NQE34942.1"/>
    <property type="molecule type" value="Genomic_DNA"/>
</dbReference>
<dbReference type="SMART" id="SM00823">
    <property type="entry name" value="PKS_PP"/>
    <property type="match status" value="1"/>
</dbReference>
<feature type="domain" description="Carrier" evidence="4">
    <location>
        <begin position="1467"/>
        <end position="1542"/>
    </location>
</feature>
<dbReference type="InterPro" id="IPR049490">
    <property type="entry name" value="C883_1060-like_KR_N"/>
</dbReference>
<dbReference type="InterPro" id="IPR057326">
    <property type="entry name" value="KR_dom"/>
</dbReference>
<dbReference type="InterPro" id="IPR016039">
    <property type="entry name" value="Thiolase-like"/>
</dbReference>
<dbReference type="SUPFAM" id="SSF55048">
    <property type="entry name" value="Probable ACP-binding domain of malonyl-CoA ACP transacylase"/>
    <property type="match status" value="1"/>
</dbReference>
<evidence type="ECO:0000313" key="7">
    <source>
        <dbReference type="Proteomes" id="UP000702425"/>
    </source>
</evidence>
<dbReference type="Gene3D" id="3.40.50.720">
    <property type="entry name" value="NAD(P)-binding Rossmann-like Domain"/>
    <property type="match status" value="1"/>
</dbReference>
<dbReference type="InterPro" id="IPR016036">
    <property type="entry name" value="Malonyl_transacylase_ACP-bd"/>
</dbReference>
<dbReference type="InterPro" id="IPR006162">
    <property type="entry name" value="Ppantetheine_attach_site"/>
</dbReference>
<dbReference type="PROSITE" id="PS50075">
    <property type="entry name" value="CARRIER"/>
    <property type="match status" value="1"/>
</dbReference>
<dbReference type="CDD" id="cd08953">
    <property type="entry name" value="KR_2_SDR_x"/>
    <property type="match status" value="1"/>
</dbReference>
<dbReference type="InterPro" id="IPR014030">
    <property type="entry name" value="Ketoacyl_synth_N"/>
</dbReference>
<dbReference type="SMART" id="SM00822">
    <property type="entry name" value="PKS_KR"/>
    <property type="match status" value="1"/>
</dbReference>
<dbReference type="RefSeq" id="WP_172187953.1">
    <property type="nucleotide sequence ID" value="NZ_CAWPPK010000256.1"/>
</dbReference>
<dbReference type="SUPFAM" id="SSF53901">
    <property type="entry name" value="Thiolase-like"/>
    <property type="match status" value="1"/>
</dbReference>
<organism evidence="6 7">
    <name type="scientific">Microcoleus asticus IPMA8</name>
    <dbReference type="NCBI Taxonomy" id="2563858"/>
    <lineage>
        <taxon>Bacteria</taxon>
        <taxon>Bacillati</taxon>
        <taxon>Cyanobacteriota</taxon>
        <taxon>Cyanophyceae</taxon>
        <taxon>Oscillatoriophycideae</taxon>
        <taxon>Oscillatoriales</taxon>
        <taxon>Microcoleaceae</taxon>
        <taxon>Microcoleus</taxon>
        <taxon>Microcoleus asticus</taxon>
    </lineage>
</organism>
<name>A0ABX2CX13_9CYAN</name>
<reference evidence="6 7" key="1">
    <citation type="journal article" date="2020" name="Sci. Rep.">
        <title>A novel cyanobacterial geosmin producer, revising GeoA distribution and dispersion patterns in Bacteria.</title>
        <authorList>
            <person name="Churro C."/>
            <person name="Semedo-Aguiar A.P."/>
            <person name="Silva A.D."/>
            <person name="Pereira-Leal J.B."/>
            <person name="Leite R.B."/>
        </authorList>
    </citation>
    <scope>NUCLEOTIDE SEQUENCE [LARGE SCALE GENOMIC DNA]</scope>
    <source>
        <strain evidence="6 7">IPMA8</strain>
    </source>
</reference>
<dbReference type="InterPro" id="IPR036736">
    <property type="entry name" value="ACP-like_sf"/>
</dbReference>
<dbReference type="Gene3D" id="3.40.366.10">
    <property type="entry name" value="Malonyl-Coenzyme A Acyl Carrier Protein, domain 2"/>
    <property type="match status" value="1"/>
</dbReference>
<feature type="domain" description="Ketosynthase family 3 (KS3)" evidence="5">
    <location>
        <begin position="12"/>
        <end position="434"/>
    </location>
</feature>
<dbReference type="Gene3D" id="3.40.47.10">
    <property type="match status" value="1"/>
</dbReference>
<evidence type="ECO:0000256" key="1">
    <source>
        <dbReference type="ARBA" id="ARBA00022450"/>
    </source>
</evidence>
<dbReference type="PROSITE" id="PS52004">
    <property type="entry name" value="KS3_2"/>
    <property type="match status" value="1"/>
</dbReference>
<sequence>MSEVHLQNDMNGSEIAIIGMAGRFPGAKDLEVFWQNLRDGVESIAFFSDEELLSSGVDSTLLNNPNYVKANAVLAGVEGFDAEFFGFSPKEAEILDPQHRLFMESAWEALENAGYNSETYPGSIGVYAGSETNTYLLNNIYPNFGLSDLQTLLGNDKDYLSSRVSYKLNLKGPSVSVQTACSTSLVAIHIACQSLLNGECDISLAGGVAVRVPQKVGYLSQEGFASPDGHCRSFDAKARGSIFGSGVGVVVLKRLDDAIADGDSIHAIIKGSAINNDGALKAGYTAPSPDGQSAVISEAQAIAGIEPETINYIEAHGSATPLGDPIEIAALNQVFQSRTTQKSFCAVGSVKTNFGHLGAAAGVAGLIKTVLAIEHQLIPPSLHFEEPNSKIDFANSPFYVNTKLSQWETHQNPCRAGVSSLGIGGTNAHVILEEAPPAQTSETSRTWQLLMLSAKTNSALETATANLAEHLKQHPNINLADVAYTLQVGRRSFEHRRTVVCKDIQDAIAALQNPKRVLNNIQDGIERPVAFIFTGLGTQYVNMGWELYQVEPTFQETVDRCCEFLIPLLGWDLRDVMYRERNEPKTTSPSGLDLRKMLGRGEQKVDETTQKLNETRLTQPAIFVVEYALAQLWISWGIHPVATIGYSIGEYVAATLAEVLSLEDALTLVAKRAQMIQELPSGAMLAVPLGEEKVRPLLNKNLSLSAINGSAFCVVAGTTNAIDELAAQLTEKGLACRRLQSSHAFHSQMMEAIAQPFTELVKTVNLQAPKIPYISNVTGTWITAELVTDPNYWTQHLCQPVLFADGMQELWKKHKPILLEVGPGQTLCSLALQCLENVAIADKVALPSLRDAYNQQSDLAFLFNTLGQLWLSGVKIDWSGFYTSDRRSRIPLPTYPFERQRYWIEPPKNTQNVNLNQGALEQKLKIADWFYIPSWKQVAPPGSFEPSKLIAQKQCWLVFIDACGVGAQIVERLERENQDVIVVRVGEKFSQLREREYTIAPQNRDDYNALIKALGALNKIPKTIAHLWNITSNDRIHSALEELEETQVFGFYSLLFLAQALGEQNLTDSLQIAVISNNLQELTDEDELYPEKATLLGPCKVIPQEYSNITCRSIDITVPRSGTKQWEQLIDRLLAELAVELSYPVIAYRGNRRWVQCFEPLPVKDKTLRTAKLRQGGVYIITGGLGGIGLAIAEHLAKTTQAKLVLIGRSGLPPKAEWEEWLSNHDEQHLLSTKIKKVQLLEELGAEVLVIKADVANLEQMQAMVKQVCDRFGDIHGAIHAAGVPGAGLVQLKTTELANSVLEPKMKGTLVLDAVLKDLKLDFLVLFSSFTSIYGGFGQVDYCAANAFLDAFAHYNFSRHQVLTVSINWDWWQWDSWQDALLSFEPQMQASFKQMREKYGITFQEGIEALSHILSCQLPQVVVSTRNLQAVIEQHEDFDLTTLLEKSQKSRPESIHSRPNLKTAYVSPSNDTEYRIAGIYQELLGIDRVGINDSFFDLGGNSLIGIQLISRLRQDFQIEISIPSLFQSPSVAELAFVIEEIIINELEKLTEDEVRELVPVNSMI</sequence>
<dbReference type="PANTHER" id="PTHR43775">
    <property type="entry name" value="FATTY ACID SYNTHASE"/>
    <property type="match status" value="1"/>
</dbReference>
<dbReference type="Pfam" id="PF08659">
    <property type="entry name" value="KR"/>
    <property type="match status" value="1"/>
</dbReference>
<dbReference type="GO" id="GO:0004315">
    <property type="term" value="F:3-oxoacyl-[acyl-carrier-protein] synthase activity"/>
    <property type="evidence" value="ECO:0007669"/>
    <property type="project" value="UniProtKB-EC"/>
</dbReference>
<gene>
    <name evidence="6" type="primary">ppsE_4</name>
    <name evidence="6" type="ORF">E5S67_02671</name>
</gene>
<dbReference type="PROSITE" id="PS00606">
    <property type="entry name" value="KS3_1"/>
    <property type="match status" value="1"/>
</dbReference>
<dbReference type="Pfam" id="PF22621">
    <property type="entry name" value="CurL-like_PKS_C"/>
    <property type="match status" value="1"/>
</dbReference>
<dbReference type="Pfam" id="PF00698">
    <property type="entry name" value="Acyl_transf_1"/>
    <property type="match status" value="1"/>
</dbReference>
<comment type="caution">
    <text evidence="6">The sequence shown here is derived from an EMBL/GenBank/DDBJ whole genome shotgun (WGS) entry which is preliminary data.</text>
</comment>
<keyword evidence="2" id="KW-0597">Phosphoprotein</keyword>
<dbReference type="InterPro" id="IPR050091">
    <property type="entry name" value="PKS_NRPS_Biosynth_Enz"/>
</dbReference>
<keyword evidence="7" id="KW-1185">Reference proteome</keyword>